<dbReference type="EMBL" id="BPLQ01014912">
    <property type="protein sequence ID" value="GIY84267.1"/>
    <property type="molecule type" value="Genomic_DNA"/>
</dbReference>
<accession>A0AAV4WNL4</accession>
<dbReference type="AlphaFoldDB" id="A0AAV4WNL4"/>
<dbReference type="Proteomes" id="UP001054837">
    <property type="component" value="Unassembled WGS sequence"/>
</dbReference>
<name>A0AAV4WNL4_9ARAC</name>
<evidence type="ECO:0000313" key="1">
    <source>
        <dbReference type="EMBL" id="GIY84267.1"/>
    </source>
</evidence>
<gene>
    <name evidence="1" type="ORF">CDAR_382141</name>
</gene>
<reference evidence="1 2" key="1">
    <citation type="submission" date="2021-06" db="EMBL/GenBank/DDBJ databases">
        <title>Caerostris darwini draft genome.</title>
        <authorList>
            <person name="Kono N."/>
            <person name="Arakawa K."/>
        </authorList>
    </citation>
    <scope>NUCLEOTIDE SEQUENCE [LARGE SCALE GENOMIC DNA]</scope>
</reference>
<protein>
    <submittedName>
        <fullName evidence="1">Uncharacterized protein</fullName>
    </submittedName>
</protein>
<organism evidence="1 2">
    <name type="scientific">Caerostris darwini</name>
    <dbReference type="NCBI Taxonomy" id="1538125"/>
    <lineage>
        <taxon>Eukaryota</taxon>
        <taxon>Metazoa</taxon>
        <taxon>Ecdysozoa</taxon>
        <taxon>Arthropoda</taxon>
        <taxon>Chelicerata</taxon>
        <taxon>Arachnida</taxon>
        <taxon>Araneae</taxon>
        <taxon>Araneomorphae</taxon>
        <taxon>Entelegynae</taxon>
        <taxon>Araneoidea</taxon>
        <taxon>Araneidae</taxon>
        <taxon>Caerostris</taxon>
    </lineage>
</organism>
<sequence length="104" mass="11606">MEKAIVGHNDNADRLRDAETKRARPAFWSVVVVAVVGQKGNGWQWADMFTGDGLMFGVQKGLKYRGQSHWRDYGDEILKQGDLVFPPINGVPRTKGSSFAFIIP</sequence>
<proteinExistence type="predicted"/>
<evidence type="ECO:0000313" key="2">
    <source>
        <dbReference type="Proteomes" id="UP001054837"/>
    </source>
</evidence>
<comment type="caution">
    <text evidence="1">The sequence shown here is derived from an EMBL/GenBank/DDBJ whole genome shotgun (WGS) entry which is preliminary data.</text>
</comment>
<keyword evidence="2" id="KW-1185">Reference proteome</keyword>